<protein>
    <recommendedName>
        <fullName evidence="6">Major facilitator superfamily (MFS) profile domain-containing protein</fullName>
    </recommendedName>
</protein>
<name>A0A7X4GMH4_9SPHN</name>
<feature type="compositionally biased region" description="Polar residues" evidence="4">
    <location>
        <begin position="16"/>
        <end position="28"/>
    </location>
</feature>
<feature type="domain" description="Major facilitator superfamily (MFS) profile" evidence="6">
    <location>
        <begin position="74"/>
        <end position="257"/>
    </location>
</feature>
<dbReference type="InterPro" id="IPR036259">
    <property type="entry name" value="MFS_trans_sf"/>
</dbReference>
<keyword evidence="2 5" id="KW-1133">Transmembrane helix</keyword>
<feature type="transmembrane region" description="Helical" evidence="5">
    <location>
        <begin position="227"/>
        <end position="248"/>
    </location>
</feature>
<keyword evidence="3 5" id="KW-0472">Membrane</keyword>
<feature type="transmembrane region" description="Helical" evidence="5">
    <location>
        <begin position="138"/>
        <end position="158"/>
    </location>
</feature>
<feature type="transmembrane region" description="Helical" evidence="5">
    <location>
        <begin position="198"/>
        <end position="221"/>
    </location>
</feature>
<dbReference type="InterPro" id="IPR050327">
    <property type="entry name" value="Proton-linked_MCT"/>
</dbReference>
<evidence type="ECO:0000259" key="6">
    <source>
        <dbReference type="PROSITE" id="PS50850"/>
    </source>
</evidence>
<evidence type="ECO:0000313" key="8">
    <source>
        <dbReference type="Proteomes" id="UP000465810"/>
    </source>
</evidence>
<dbReference type="EMBL" id="WVTD01000058">
    <property type="protein sequence ID" value="MYM00395.1"/>
    <property type="molecule type" value="Genomic_DNA"/>
</dbReference>
<dbReference type="PANTHER" id="PTHR11360">
    <property type="entry name" value="MONOCARBOXYLATE TRANSPORTER"/>
    <property type="match status" value="1"/>
</dbReference>
<gene>
    <name evidence="7" type="ORF">GR702_21950</name>
</gene>
<organism evidence="7 8">
    <name type="scientific">Novosphingobium silvae</name>
    <dbReference type="NCBI Taxonomy" id="2692619"/>
    <lineage>
        <taxon>Bacteria</taxon>
        <taxon>Pseudomonadati</taxon>
        <taxon>Pseudomonadota</taxon>
        <taxon>Alphaproteobacteria</taxon>
        <taxon>Sphingomonadales</taxon>
        <taxon>Sphingomonadaceae</taxon>
        <taxon>Novosphingobium</taxon>
    </lineage>
</organism>
<feature type="non-terminal residue" evidence="7">
    <location>
        <position position="1"/>
    </location>
</feature>
<keyword evidence="8" id="KW-1185">Reference proteome</keyword>
<accession>A0A7X4GMH4</accession>
<dbReference type="Proteomes" id="UP000465810">
    <property type="component" value="Unassembled WGS sequence"/>
</dbReference>
<dbReference type="PROSITE" id="PS50850">
    <property type="entry name" value="MFS"/>
    <property type="match status" value="1"/>
</dbReference>
<evidence type="ECO:0000256" key="3">
    <source>
        <dbReference type="ARBA" id="ARBA00023136"/>
    </source>
</evidence>
<dbReference type="GO" id="GO:0022857">
    <property type="term" value="F:transmembrane transporter activity"/>
    <property type="evidence" value="ECO:0007669"/>
    <property type="project" value="InterPro"/>
</dbReference>
<keyword evidence="1 5" id="KW-0812">Transmembrane</keyword>
<feature type="transmembrane region" description="Helical" evidence="5">
    <location>
        <begin position="112"/>
        <end position="131"/>
    </location>
</feature>
<evidence type="ECO:0000256" key="5">
    <source>
        <dbReference type="SAM" id="Phobius"/>
    </source>
</evidence>
<comment type="caution">
    <text evidence="7">The sequence shown here is derived from an EMBL/GenBank/DDBJ whole genome shotgun (WGS) entry which is preliminary data.</text>
</comment>
<evidence type="ECO:0000256" key="1">
    <source>
        <dbReference type="ARBA" id="ARBA00022692"/>
    </source>
</evidence>
<reference evidence="7 8" key="1">
    <citation type="submission" date="2019-12" db="EMBL/GenBank/DDBJ databases">
        <authorList>
            <person name="Feng G."/>
            <person name="Zhu H."/>
        </authorList>
    </citation>
    <scope>NUCLEOTIDE SEQUENCE [LARGE SCALE GENOMIC DNA]</scope>
    <source>
        <strain evidence="7 8">FGD1</strain>
    </source>
</reference>
<dbReference type="AlphaFoldDB" id="A0A7X4GMH4"/>
<sequence>LPPLSVSKLVSKSPLITTSQMQGSTPTKSRNHENVGDFDRLRKTVDRGAHTSTDASQPPLPSANWFSLVANRTVLTIAAAAALAYAPLLAIMSQAQPLLMGKGLPGETASALVGMLGIASLVGAFVTGLLLDRLWAPGVAFVMLMGGTAGALLLAYGPPSPACLILAMLLIGLTMGAEIDLVAFVIARFCGVEAYGSVFGISVMTIAFSSAGGSAAIGFIYDAAGSYSPALALCALAFTASAFLYLSLGRYPAPRAD</sequence>
<proteinExistence type="predicted"/>
<feature type="transmembrane region" description="Helical" evidence="5">
    <location>
        <begin position="164"/>
        <end position="186"/>
    </location>
</feature>
<dbReference type="InterPro" id="IPR020846">
    <property type="entry name" value="MFS_dom"/>
</dbReference>
<dbReference type="SUPFAM" id="SSF103473">
    <property type="entry name" value="MFS general substrate transporter"/>
    <property type="match status" value="1"/>
</dbReference>
<evidence type="ECO:0000256" key="2">
    <source>
        <dbReference type="ARBA" id="ARBA00022989"/>
    </source>
</evidence>
<dbReference type="Gene3D" id="1.20.1250.20">
    <property type="entry name" value="MFS general substrate transporter like domains"/>
    <property type="match status" value="1"/>
</dbReference>
<feature type="region of interest" description="Disordered" evidence="4">
    <location>
        <begin position="15"/>
        <end position="38"/>
    </location>
</feature>
<feature type="transmembrane region" description="Helical" evidence="5">
    <location>
        <begin position="74"/>
        <end position="92"/>
    </location>
</feature>
<evidence type="ECO:0000313" key="7">
    <source>
        <dbReference type="EMBL" id="MYM00395.1"/>
    </source>
</evidence>
<dbReference type="PANTHER" id="PTHR11360:SF284">
    <property type="entry name" value="EG:103B4.3 PROTEIN-RELATED"/>
    <property type="match status" value="1"/>
</dbReference>
<evidence type="ECO:0000256" key="4">
    <source>
        <dbReference type="SAM" id="MobiDB-lite"/>
    </source>
</evidence>